<reference evidence="2 3" key="1">
    <citation type="journal article" date="2020" name="Nature">
        <title>Six reference-quality genomes reveal evolution of bat adaptations.</title>
        <authorList>
            <person name="Jebb D."/>
            <person name="Huang Z."/>
            <person name="Pippel M."/>
            <person name="Hughes G.M."/>
            <person name="Lavrichenko K."/>
            <person name="Devanna P."/>
            <person name="Winkler S."/>
            <person name="Jermiin L.S."/>
            <person name="Skirmuntt E.C."/>
            <person name="Katzourakis A."/>
            <person name="Burkitt-Gray L."/>
            <person name="Ray D.A."/>
            <person name="Sullivan K.A.M."/>
            <person name="Roscito J.G."/>
            <person name="Kirilenko B.M."/>
            <person name="Davalos L.M."/>
            <person name="Corthals A.P."/>
            <person name="Power M.L."/>
            <person name="Jones G."/>
            <person name="Ransome R.D."/>
            <person name="Dechmann D.K.N."/>
            <person name="Locatelli A.G."/>
            <person name="Puechmaille S.J."/>
            <person name="Fedrigo O."/>
            <person name="Jarvis E.D."/>
            <person name="Hiller M."/>
            <person name="Vernes S.C."/>
            <person name="Myers E.W."/>
            <person name="Teeling E.C."/>
        </authorList>
    </citation>
    <scope>NUCLEOTIDE SEQUENCE [LARGE SCALE GENOMIC DNA]</scope>
    <source>
        <strain evidence="2">MRouAeg1</strain>
        <tissue evidence="2">Muscle</tissue>
    </source>
</reference>
<gene>
    <name evidence="2" type="ORF">HJG63_012448</name>
</gene>
<organism evidence="2 3">
    <name type="scientific">Rousettus aegyptiacus</name>
    <name type="common">Egyptian fruit bat</name>
    <name type="synonym">Pteropus aegyptiacus</name>
    <dbReference type="NCBI Taxonomy" id="9407"/>
    <lineage>
        <taxon>Eukaryota</taxon>
        <taxon>Metazoa</taxon>
        <taxon>Chordata</taxon>
        <taxon>Craniata</taxon>
        <taxon>Vertebrata</taxon>
        <taxon>Euteleostomi</taxon>
        <taxon>Mammalia</taxon>
        <taxon>Eutheria</taxon>
        <taxon>Laurasiatheria</taxon>
        <taxon>Chiroptera</taxon>
        <taxon>Yinpterochiroptera</taxon>
        <taxon>Pteropodoidea</taxon>
        <taxon>Pteropodidae</taxon>
        <taxon>Rousettinae</taxon>
        <taxon>Rousettus</taxon>
    </lineage>
</organism>
<proteinExistence type="predicted"/>
<evidence type="ECO:0000313" key="3">
    <source>
        <dbReference type="Proteomes" id="UP000593571"/>
    </source>
</evidence>
<accession>A0A7J8F0N0</accession>
<feature type="region of interest" description="Disordered" evidence="1">
    <location>
        <begin position="34"/>
        <end position="105"/>
    </location>
</feature>
<keyword evidence="3" id="KW-1185">Reference proteome</keyword>
<protein>
    <submittedName>
        <fullName evidence="2">Uncharacterized protein</fullName>
    </submittedName>
</protein>
<evidence type="ECO:0000313" key="2">
    <source>
        <dbReference type="EMBL" id="KAF6441308.1"/>
    </source>
</evidence>
<name>A0A7J8F0N0_ROUAE</name>
<dbReference type="Proteomes" id="UP000593571">
    <property type="component" value="Unassembled WGS sequence"/>
</dbReference>
<feature type="compositionally biased region" description="Pro residues" evidence="1">
    <location>
        <begin position="73"/>
        <end position="88"/>
    </location>
</feature>
<evidence type="ECO:0000256" key="1">
    <source>
        <dbReference type="SAM" id="MobiDB-lite"/>
    </source>
</evidence>
<dbReference type="AlphaFoldDB" id="A0A7J8F0N0"/>
<comment type="caution">
    <text evidence="2">The sequence shown here is derived from an EMBL/GenBank/DDBJ whole genome shotgun (WGS) entry which is preliminary data.</text>
</comment>
<sequence>MHAKAHALSFECWPQGSADPATGALVCARASATPDPCRCGARPRGSLRTHAPRHTGLCFRPTAPPDLTRPRPRPWPRPQPPSHRPPLQPRILHRTPPSKSLMPGEVPGPGCGIWGHHSAQDTRRGREPVCLWPPVVIFI</sequence>
<dbReference type="EMBL" id="JACASE010000008">
    <property type="protein sequence ID" value="KAF6441308.1"/>
    <property type="molecule type" value="Genomic_DNA"/>
</dbReference>